<dbReference type="EMBL" id="JAINUF010000005">
    <property type="protein sequence ID" value="KAJ8359028.1"/>
    <property type="molecule type" value="Genomic_DNA"/>
</dbReference>
<dbReference type="OrthoDB" id="8839291at2759"/>
<dbReference type="AlphaFoldDB" id="A0A9Q1IYV5"/>
<reference evidence="1" key="1">
    <citation type="journal article" date="2023" name="Science">
        <title>Genome structures resolve the early diversification of teleost fishes.</title>
        <authorList>
            <person name="Parey E."/>
            <person name="Louis A."/>
            <person name="Montfort J."/>
            <person name="Bouchez O."/>
            <person name="Roques C."/>
            <person name="Iampietro C."/>
            <person name="Lluch J."/>
            <person name="Castinel A."/>
            <person name="Donnadieu C."/>
            <person name="Desvignes T."/>
            <person name="Floi Bucao C."/>
            <person name="Jouanno E."/>
            <person name="Wen M."/>
            <person name="Mejri S."/>
            <person name="Dirks R."/>
            <person name="Jansen H."/>
            <person name="Henkel C."/>
            <person name="Chen W.J."/>
            <person name="Zahm M."/>
            <person name="Cabau C."/>
            <person name="Klopp C."/>
            <person name="Thompson A.W."/>
            <person name="Robinson-Rechavi M."/>
            <person name="Braasch I."/>
            <person name="Lecointre G."/>
            <person name="Bobe J."/>
            <person name="Postlethwait J.H."/>
            <person name="Berthelot C."/>
            <person name="Roest Crollius H."/>
            <person name="Guiguen Y."/>
        </authorList>
    </citation>
    <scope>NUCLEOTIDE SEQUENCE</scope>
    <source>
        <strain evidence="1">WJC10195</strain>
    </source>
</reference>
<proteinExistence type="predicted"/>
<organism evidence="1 2">
    <name type="scientific">Synaphobranchus kaupii</name>
    <name type="common">Kaup's arrowtooth eel</name>
    <dbReference type="NCBI Taxonomy" id="118154"/>
    <lineage>
        <taxon>Eukaryota</taxon>
        <taxon>Metazoa</taxon>
        <taxon>Chordata</taxon>
        <taxon>Craniata</taxon>
        <taxon>Vertebrata</taxon>
        <taxon>Euteleostomi</taxon>
        <taxon>Actinopterygii</taxon>
        <taxon>Neopterygii</taxon>
        <taxon>Teleostei</taxon>
        <taxon>Anguilliformes</taxon>
        <taxon>Synaphobranchidae</taxon>
        <taxon>Synaphobranchus</taxon>
    </lineage>
</organism>
<accession>A0A9Q1IYV5</accession>
<evidence type="ECO:0000313" key="1">
    <source>
        <dbReference type="EMBL" id="KAJ8359028.1"/>
    </source>
</evidence>
<comment type="caution">
    <text evidence="1">The sequence shown here is derived from an EMBL/GenBank/DDBJ whole genome shotgun (WGS) entry which is preliminary data.</text>
</comment>
<keyword evidence="2" id="KW-1185">Reference proteome</keyword>
<sequence>MACPVRPFSNQCRISENNHCGALGERLKFLMELLQDSVSSSIERTREVVIRCLMEYLGEDGGDLIKEFNLQSLPSFFTGVEDVGTLD</sequence>
<protein>
    <submittedName>
        <fullName evidence="1">Uncharacterized protein</fullName>
    </submittedName>
</protein>
<evidence type="ECO:0000313" key="2">
    <source>
        <dbReference type="Proteomes" id="UP001152622"/>
    </source>
</evidence>
<gene>
    <name evidence="1" type="ORF">SKAU_G00155530</name>
</gene>
<dbReference type="Proteomes" id="UP001152622">
    <property type="component" value="Chromosome 5"/>
</dbReference>
<name>A0A9Q1IYV5_SYNKA</name>